<dbReference type="InterPro" id="IPR011035">
    <property type="entry name" value="Ribosomal_bL25/Gln-tRNA_synth"/>
</dbReference>
<reference evidence="1" key="1">
    <citation type="submission" date="2017-09" db="EMBL/GenBank/DDBJ databases">
        <authorList>
            <person name="Campbell M.A."/>
            <person name="Lukasik P."/>
            <person name="Simon C."/>
            <person name="McCutcheon J.P."/>
        </authorList>
    </citation>
    <scope>NUCLEOTIDE SEQUENCE [LARGE SCALE GENOMIC DNA]</scope>
    <source>
        <strain evidence="1">TRYCRA</strain>
    </source>
</reference>
<name>A0ABX4MIW7_9HYPH</name>
<dbReference type="Proteomes" id="UP000228979">
    <property type="component" value="Unassembled WGS sequence"/>
</dbReference>
<dbReference type="SUPFAM" id="SSF50715">
    <property type="entry name" value="Ribosomal protein L25-like"/>
    <property type="match status" value="1"/>
</dbReference>
<evidence type="ECO:0000313" key="1">
    <source>
        <dbReference type="EMBL" id="PIM95594.1"/>
    </source>
</evidence>
<sequence>MDCFKLLKRSVIGRNSCCKIRNNNFIPGIIRTVDNYIMPIFVGNGIIKRLAYKQVLIVMINGIIMKVLLKNYQICNKTREVQNLEYHQISYKLSKVLIPFIYIKKDKAIKSNTKLLKPLPKLIAISNAYLIPNYIKVIFSDFQTKNKITFNTLNYKGMITLSTKQTISTIE</sequence>
<keyword evidence="1" id="KW-0687">Ribonucleoprotein</keyword>
<gene>
    <name evidence="1" type="primary">rplY</name>
    <name evidence="1" type="ORF">trycra_166</name>
</gene>
<comment type="caution">
    <text evidence="1">The sequence shown here is derived from an EMBL/GenBank/DDBJ whole genome shotgun (WGS) entry which is preliminary data.</text>
</comment>
<keyword evidence="2" id="KW-1185">Reference proteome</keyword>
<evidence type="ECO:0000313" key="2">
    <source>
        <dbReference type="Proteomes" id="UP000228979"/>
    </source>
</evidence>
<organism evidence="1 2">
    <name type="scientific">Candidatus Hodgkinia cicadicola</name>
    <dbReference type="NCBI Taxonomy" id="573658"/>
    <lineage>
        <taxon>Bacteria</taxon>
        <taxon>Pseudomonadati</taxon>
        <taxon>Pseudomonadota</taxon>
        <taxon>Alphaproteobacteria</taxon>
        <taxon>Hyphomicrobiales</taxon>
        <taxon>Candidatus Hodgkinia</taxon>
    </lineage>
</organism>
<keyword evidence="1" id="KW-0689">Ribosomal protein</keyword>
<accession>A0ABX4MIW7</accession>
<protein>
    <submittedName>
        <fullName evidence="1">50S ribosomal protein L25</fullName>
    </submittedName>
</protein>
<proteinExistence type="predicted"/>
<dbReference type="EMBL" id="NXGP01000080">
    <property type="protein sequence ID" value="PIM95594.1"/>
    <property type="molecule type" value="Genomic_DNA"/>
</dbReference>
<dbReference type="GO" id="GO:0005840">
    <property type="term" value="C:ribosome"/>
    <property type="evidence" value="ECO:0007669"/>
    <property type="project" value="UniProtKB-KW"/>
</dbReference>